<reference evidence="1" key="1">
    <citation type="submission" date="2024-07" db="EMBL/GenBank/DDBJ databases">
        <title>A survey of Mimosa microsymbionts across Brazilian biomes reveals a high diversity of Paraburkholderia nodulating endemic species, but also that Cupriavidus is common as a symbiont of widespread species.</title>
        <authorList>
            <person name="Rouws L."/>
            <person name="Barauna A."/>
            <person name="Beukes C."/>
            <person name="Rouws J.R.C."/>
            <person name="De Faria S.M."/>
            <person name="Gross E."/>
            <person name="Bueno Dos Reis Junior F."/>
            <person name="Simon M.F."/>
            <person name="Maluk M."/>
            <person name="Odee D.W."/>
            <person name="Kenicer G."/>
            <person name="Young J.P.W."/>
            <person name="Reis V.M."/>
            <person name="Zilli J."/>
            <person name="James E.K."/>
        </authorList>
    </citation>
    <scope>NUCLEOTIDE SEQUENCE</scope>
    <source>
        <strain evidence="1">EG181B</strain>
    </source>
</reference>
<name>A0ACC6TW79_9BURK</name>
<dbReference type="EMBL" id="JBFRCH010000003">
    <property type="protein sequence ID" value="MEX3931594.1"/>
    <property type="molecule type" value="Genomic_DNA"/>
</dbReference>
<accession>A0ACC6TW79</accession>
<evidence type="ECO:0000313" key="1">
    <source>
        <dbReference type="EMBL" id="MEX3931594.1"/>
    </source>
</evidence>
<evidence type="ECO:0000313" key="2">
    <source>
        <dbReference type="Proteomes" id="UP001558850"/>
    </source>
</evidence>
<gene>
    <name evidence="1" type="ORF">AB4Y32_07190</name>
</gene>
<proteinExistence type="predicted"/>
<dbReference type="Proteomes" id="UP001558850">
    <property type="component" value="Unassembled WGS sequence"/>
</dbReference>
<protein>
    <submittedName>
        <fullName evidence="1">DUF3022 domain-containing protein</fullName>
    </submittedName>
</protein>
<organism evidence="1 2">
    <name type="scientific">Paraburkholderia phymatum</name>
    <dbReference type="NCBI Taxonomy" id="148447"/>
    <lineage>
        <taxon>Bacteria</taxon>
        <taxon>Pseudomonadati</taxon>
        <taxon>Pseudomonadota</taxon>
        <taxon>Betaproteobacteria</taxon>
        <taxon>Burkholderiales</taxon>
        <taxon>Burkholderiaceae</taxon>
        <taxon>Paraburkholderia</taxon>
    </lineage>
</organism>
<comment type="caution">
    <text evidence="1">The sequence shown here is derived from an EMBL/GenBank/DDBJ whole genome shotgun (WGS) entry which is preliminary data.</text>
</comment>
<keyword evidence="2" id="KW-1185">Reference proteome</keyword>
<sequence length="129" mass="14482">MKTIDLSQRIEEIELALAATFESPKAPTVSTYQEGGITFLTLSWVVETGRDTTLDARCVARLEISDRQINHYAALDTAKRRIVQGRLKDLLRQRVDAMRSEPGSAENCSLQIDIDDALFDVPDEPYNVI</sequence>